<dbReference type="Proteomes" id="UP000015453">
    <property type="component" value="Unassembled WGS sequence"/>
</dbReference>
<comment type="function">
    <text evidence="2">Binds amino acids.</text>
</comment>
<dbReference type="EMBL" id="AUSU01001967">
    <property type="protein sequence ID" value="EPS69784.1"/>
    <property type="molecule type" value="Genomic_DNA"/>
</dbReference>
<gene>
    <name evidence="4" type="ORF">M569_04982</name>
</gene>
<dbReference type="GO" id="GO:0016597">
    <property type="term" value="F:amino acid binding"/>
    <property type="evidence" value="ECO:0007669"/>
    <property type="project" value="UniProtKB-UniRule"/>
</dbReference>
<keyword evidence="1 2" id="KW-0677">Repeat</keyword>
<dbReference type="Pfam" id="PF24931">
    <property type="entry name" value="ACT_ACR9_3rd"/>
    <property type="match status" value="1"/>
</dbReference>
<keyword evidence="5" id="KW-1185">Reference proteome</keyword>
<dbReference type="OrthoDB" id="2019824at2759"/>
<dbReference type="AlphaFoldDB" id="S8CRC2"/>
<reference evidence="4 5" key="1">
    <citation type="journal article" date="2013" name="BMC Genomics">
        <title>The miniature genome of a carnivorous plant Genlisea aurea contains a low number of genes and short non-coding sequences.</title>
        <authorList>
            <person name="Leushkin E.V."/>
            <person name="Sutormin R.A."/>
            <person name="Nabieva E.R."/>
            <person name="Penin A.A."/>
            <person name="Kondrashov A.S."/>
            <person name="Logacheva M.D."/>
        </authorList>
    </citation>
    <scope>NUCLEOTIDE SEQUENCE [LARGE SCALE GENOMIC DNA]</scope>
</reference>
<dbReference type="InterPro" id="IPR040217">
    <property type="entry name" value="ACR1-12"/>
</dbReference>
<dbReference type="Pfam" id="PF24926">
    <property type="entry name" value="ACT_ACR9_C"/>
    <property type="match status" value="1"/>
</dbReference>
<sequence length="259" mass="29540">FFFLLVREILHTKSRKEDTYDHIRAVLGDAMISCEIEKADPEIASCSQGPSFLSDEITEEMFNEPPRGDNASTFRCPCITMDNSLSPSHTLVQIACQDHKGLIYDVMRTLKDYNIQVSYGRCTKKGDKEWEMELFIMQGDGKKLIDSSKQSSLRSRLQMELSRPLRVTSISRGPDTQLLVANPVELSGRGRPNVFHDITLAVKTLNRAIFSAEIWRYMIGGREWEVYRVLLGEGDGSSNSAVSKKKMEETVWRMLMSWE</sequence>
<evidence type="ECO:0000313" key="4">
    <source>
        <dbReference type="EMBL" id="EPS69784.1"/>
    </source>
</evidence>
<evidence type="ECO:0000259" key="3">
    <source>
        <dbReference type="Pfam" id="PF24926"/>
    </source>
</evidence>
<accession>S8CRC2</accession>
<feature type="domain" description="ACT" evidence="3">
    <location>
        <begin position="176"/>
        <end position="257"/>
    </location>
</feature>
<proteinExistence type="predicted"/>
<organism evidence="4 5">
    <name type="scientific">Genlisea aurea</name>
    <dbReference type="NCBI Taxonomy" id="192259"/>
    <lineage>
        <taxon>Eukaryota</taxon>
        <taxon>Viridiplantae</taxon>
        <taxon>Streptophyta</taxon>
        <taxon>Embryophyta</taxon>
        <taxon>Tracheophyta</taxon>
        <taxon>Spermatophyta</taxon>
        <taxon>Magnoliopsida</taxon>
        <taxon>eudicotyledons</taxon>
        <taxon>Gunneridae</taxon>
        <taxon>Pentapetalae</taxon>
        <taxon>asterids</taxon>
        <taxon>lamiids</taxon>
        <taxon>Lamiales</taxon>
        <taxon>Lentibulariaceae</taxon>
        <taxon>Genlisea</taxon>
    </lineage>
</organism>
<evidence type="ECO:0000256" key="1">
    <source>
        <dbReference type="ARBA" id="ARBA00022737"/>
    </source>
</evidence>
<comment type="caution">
    <text evidence="4">The sequence shown here is derived from an EMBL/GenBank/DDBJ whole genome shotgun (WGS) entry which is preliminary data.</text>
</comment>
<evidence type="ECO:0000256" key="2">
    <source>
        <dbReference type="RuleBase" id="RU369043"/>
    </source>
</evidence>
<protein>
    <recommendedName>
        <fullName evidence="2">ACT domain-containing protein ACR</fullName>
    </recommendedName>
    <alternativeName>
        <fullName evidence="2">Protein ACT DOMAIN REPEATS</fullName>
    </alternativeName>
</protein>
<dbReference type="PANTHER" id="PTHR31096">
    <property type="entry name" value="ACT DOMAIN-CONTAINING PROTEIN ACR4-RELATED"/>
    <property type="match status" value="1"/>
</dbReference>
<dbReference type="InterPro" id="IPR056805">
    <property type="entry name" value="ACT_ACR9/10_C"/>
</dbReference>
<evidence type="ECO:0000313" key="5">
    <source>
        <dbReference type="Proteomes" id="UP000015453"/>
    </source>
</evidence>
<dbReference type="PANTHER" id="PTHR31096:SF23">
    <property type="entry name" value="ACT DOMAIN-CONTAINING PROTEIN ACR10"/>
    <property type="match status" value="1"/>
</dbReference>
<feature type="non-terminal residue" evidence="4">
    <location>
        <position position="1"/>
    </location>
</feature>
<name>S8CRC2_9LAMI</name>